<reference evidence="2 3" key="1">
    <citation type="submission" date="2020-05" db="EMBL/GenBank/DDBJ databases">
        <title>Distinct polysaccharide utilization as determinants for interspecies competition between intestinal Prevotella spp.</title>
        <authorList>
            <person name="Galvez E.J.C."/>
            <person name="Iljazovic A."/>
            <person name="Strowig T."/>
        </authorList>
    </citation>
    <scope>NUCLEOTIDE SEQUENCE [LARGE SCALE GENOMIC DNA]</scope>
    <source>
        <strain evidence="2 3">PROD</strain>
    </source>
</reference>
<evidence type="ECO:0000313" key="3">
    <source>
        <dbReference type="Proteomes" id="UP001193734"/>
    </source>
</evidence>
<dbReference type="PANTHER" id="PTHR22916:SF67">
    <property type="entry name" value="COLANIC ACID BIOSYNTHESIS GLYCOSYL TRANSFERASE WCAE-RELATED"/>
    <property type="match status" value="1"/>
</dbReference>
<name>A0ABX2ATB0_9BACT</name>
<dbReference type="Gene3D" id="3.90.550.10">
    <property type="entry name" value="Spore Coat Polysaccharide Biosynthesis Protein SpsA, Chain A"/>
    <property type="match status" value="1"/>
</dbReference>
<dbReference type="RefSeq" id="WP_172174536.1">
    <property type="nucleotide sequence ID" value="NZ_CASGIA010000005.1"/>
</dbReference>
<comment type="caution">
    <text evidence="2">The sequence shown here is derived from an EMBL/GenBank/DDBJ whole genome shotgun (WGS) entry which is preliminary data.</text>
</comment>
<dbReference type="SUPFAM" id="SSF53448">
    <property type="entry name" value="Nucleotide-diphospho-sugar transferases"/>
    <property type="match status" value="1"/>
</dbReference>
<sequence length="244" mass="27745">MVGFPKITVITVCMNAADALERTLKNISQQDYSNMEVIVVDGASTDSTPDVMREMSGLISRSVSEKDKGIYDAMNKGVGMATGDYCIFMNAGDEFADTDTLSRVFGRDRCADVIYGDVVKKGSDDNRYVKHAENPHNAHRMFFCHQSSFVRRECLREFPFDIRYTMSADFKLFKLLWKCGKKFCKLDFPIALFDTGGVSNTHRGDGISQNIMIIKELDGFLDRLRLLPRLYFVLFILRLKSCMK</sequence>
<organism evidence="2 3">
    <name type="scientific">Xylanibacter rodentium</name>
    <dbReference type="NCBI Taxonomy" id="2736289"/>
    <lineage>
        <taxon>Bacteria</taxon>
        <taxon>Pseudomonadati</taxon>
        <taxon>Bacteroidota</taxon>
        <taxon>Bacteroidia</taxon>
        <taxon>Bacteroidales</taxon>
        <taxon>Prevotellaceae</taxon>
        <taxon>Xylanibacter</taxon>
    </lineage>
</organism>
<dbReference type="InterPro" id="IPR001173">
    <property type="entry name" value="Glyco_trans_2-like"/>
</dbReference>
<dbReference type="Pfam" id="PF00535">
    <property type="entry name" value="Glycos_transf_2"/>
    <property type="match status" value="1"/>
</dbReference>
<evidence type="ECO:0000259" key="1">
    <source>
        <dbReference type="Pfam" id="PF00535"/>
    </source>
</evidence>
<accession>A0ABX2ATB0</accession>
<dbReference type="PANTHER" id="PTHR22916">
    <property type="entry name" value="GLYCOSYLTRANSFERASE"/>
    <property type="match status" value="1"/>
</dbReference>
<dbReference type="EMBL" id="JABKKE010000008">
    <property type="protein sequence ID" value="NPE13977.1"/>
    <property type="molecule type" value="Genomic_DNA"/>
</dbReference>
<dbReference type="Proteomes" id="UP001193734">
    <property type="component" value="Unassembled WGS sequence"/>
</dbReference>
<dbReference type="GeneID" id="82157411"/>
<dbReference type="CDD" id="cd06433">
    <property type="entry name" value="GT_2_WfgS_like"/>
    <property type="match status" value="1"/>
</dbReference>
<feature type="domain" description="Glycosyltransferase 2-like" evidence="1">
    <location>
        <begin position="8"/>
        <end position="141"/>
    </location>
</feature>
<evidence type="ECO:0000313" key="2">
    <source>
        <dbReference type="EMBL" id="NPE13977.1"/>
    </source>
</evidence>
<proteinExistence type="predicted"/>
<gene>
    <name evidence="2" type="ORF">HPS55_06490</name>
</gene>
<keyword evidence="3" id="KW-1185">Reference proteome</keyword>
<dbReference type="InterPro" id="IPR029044">
    <property type="entry name" value="Nucleotide-diphossugar_trans"/>
</dbReference>
<protein>
    <submittedName>
        <fullName evidence="2">Glycosyltransferase</fullName>
    </submittedName>
</protein>